<keyword evidence="3 5" id="KW-1133">Transmembrane helix</keyword>
<protein>
    <recommendedName>
        <fullName evidence="6">Major facilitator superfamily (MFS) profile domain-containing protein</fullName>
    </recommendedName>
</protein>
<feature type="transmembrane region" description="Helical" evidence="5">
    <location>
        <begin position="211"/>
        <end position="233"/>
    </location>
</feature>
<evidence type="ECO:0000313" key="8">
    <source>
        <dbReference type="Proteomes" id="UP001500571"/>
    </source>
</evidence>
<dbReference type="Pfam" id="PF07690">
    <property type="entry name" value="MFS_1"/>
    <property type="match status" value="1"/>
</dbReference>
<dbReference type="PRINTS" id="PR01036">
    <property type="entry name" value="TCRTETB"/>
</dbReference>
<feature type="transmembrane region" description="Helical" evidence="5">
    <location>
        <begin position="239"/>
        <end position="261"/>
    </location>
</feature>
<evidence type="ECO:0000259" key="6">
    <source>
        <dbReference type="PROSITE" id="PS50850"/>
    </source>
</evidence>
<dbReference type="RefSeq" id="WP_344044120.1">
    <property type="nucleotide sequence ID" value="NZ_BAAAPB010000001.1"/>
</dbReference>
<proteinExistence type="predicted"/>
<dbReference type="InterPro" id="IPR020846">
    <property type="entry name" value="MFS_dom"/>
</dbReference>
<evidence type="ECO:0000256" key="2">
    <source>
        <dbReference type="ARBA" id="ARBA00022692"/>
    </source>
</evidence>
<keyword evidence="4 5" id="KW-0472">Membrane</keyword>
<evidence type="ECO:0000256" key="4">
    <source>
        <dbReference type="ARBA" id="ARBA00023136"/>
    </source>
</evidence>
<accession>A0ABN2QRF2</accession>
<keyword evidence="8" id="KW-1185">Reference proteome</keyword>
<dbReference type="EMBL" id="BAAAPB010000001">
    <property type="protein sequence ID" value="GAA1957121.1"/>
    <property type="molecule type" value="Genomic_DNA"/>
</dbReference>
<feature type="transmembrane region" description="Helical" evidence="5">
    <location>
        <begin position="177"/>
        <end position="199"/>
    </location>
</feature>
<dbReference type="Gene3D" id="1.20.1250.20">
    <property type="entry name" value="MFS general substrate transporter like domains"/>
    <property type="match status" value="1"/>
</dbReference>
<sequence length="542" mass="56414">MSQDVAAAAPAQPAAPMTHKEILEALSGLLIAMFVAILSSTVVTNALPTIVHDLQGSQTGYTWVLVATMLAMTATTPIWGKLADQFSKKLLMQIALVVYVSGSALAGMAQSMSWLIGARVVTGLGVGGVMALIQIIIGSMVSPRERGRYSGYIGASFGLATLIGPLVGGVIVDSPLGWRGCFYVGLPFAILAFVVLQLKLHLPTTKRVVKIDYLGSVLIMGGVSLLLIWVSLAGQQFDWISTTTLLMVGGGLVVLALAAVVEGKYAAEPVIPLKLFKDRTISLATIAAILVGVVMLTATTFLSEYFQNSRGMSPTNAGLMSLSMVVGLMVTSIVSGRAISATGRWKVWLVSGMAAVAAGSALLATIDHATSLWLVGLYMLVLGSGLGATQQNLILSVQNNVDQANIGAASSVVAFFRTLGGAIGVSAFGAVLSHKITTHVTDGIGALVQSGKVTAEQAQALGAGGLPAVHLLPAPLRDLFEGAFGDATGQIFLFSVPCALLALVTVAFIKENRLRTTLDKIEEPEINMEIAAELEAGELGRR</sequence>
<feature type="transmembrane region" description="Helical" evidence="5">
    <location>
        <begin position="315"/>
        <end position="335"/>
    </location>
</feature>
<feature type="transmembrane region" description="Helical" evidence="5">
    <location>
        <begin position="60"/>
        <end position="79"/>
    </location>
</feature>
<evidence type="ECO:0000256" key="5">
    <source>
        <dbReference type="SAM" id="Phobius"/>
    </source>
</evidence>
<dbReference type="Gene3D" id="1.20.1720.10">
    <property type="entry name" value="Multidrug resistance protein D"/>
    <property type="match status" value="1"/>
</dbReference>
<feature type="transmembrane region" description="Helical" evidence="5">
    <location>
        <begin position="347"/>
        <end position="366"/>
    </location>
</feature>
<comment type="caution">
    <text evidence="7">The sequence shown here is derived from an EMBL/GenBank/DDBJ whole genome shotgun (WGS) entry which is preliminary data.</text>
</comment>
<feature type="domain" description="Major facilitator superfamily (MFS) profile" evidence="6">
    <location>
        <begin position="25"/>
        <end position="513"/>
    </location>
</feature>
<dbReference type="Proteomes" id="UP001500571">
    <property type="component" value="Unassembled WGS sequence"/>
</dbReference>
<feature type="transmembrane region" description="Helical" evidence="5">
    <location>
        <begin position="116"/>
        <end position="137"/>
    </location>
</feature>
<keyword evidence="2 5" id="KW-0812">Transmembrane</keyword>
<reference evidence="7 8" key="1">
    <citation type="journal article" date="2019" name="Int. J. Syst. Evol. Microbiol.">
        <title>The Global Catalogue of Microorganisms (GCM) 10K type strain sequencing project: providing services to taxonomists for standard genome sequencing and annotation.</title>
        <authorList>
            <consortium name="The Broad Institute Genomics Platform"/>
            <consortium name="The Broad Institute Genome Sequencing Center for Infectious Disease"/>
            <person name="Wu L."/>
            <person name="Ma J."/>
        </authorList>
    </citation>
    <scope>NUCLEOTIDE SEQUENCE [LARGE SCALE GENOMIC DNA]</scope>
    <source>
        <strain evidence="7 8">JCM 15309</strain>
    </source>
</reference>
<evidence type="ECO:0000256" key="1">
    <source>
        <dbReference type="ARBA" id="ARBA00004651"/>
    </source>
</evidence>
<dbReference type="PROSITE" id="PS50850">
    <property type="entry name" value="MFS"/>
    <property type="match status" value="1"/>
</dbReference>
<evidence type="ECO:0000313" key="7">
    <source>
        <dbReference type="EMBL" id="GAA1957121.1"/>
    </source>
</evidence>
<gene>
    <name evidence="7" type="ORF">GCM10009798_15630</name>
</gene>
<name>A0ABN2QRF2_9ACTN</name>
<feature type="transmembrane region" description="Helical" evidence="5">
    <location>
        <begin position="26"/>
        <end position="48"/>
    </location>
</feature>
<feature type="transmembrane region" description="Helical" evidence="5">
    <location>
        <begin position="406"/>
        <end position="432"/>
    </location>
</feature>
<feature type="transmembrane region" description="Helical" evidence="5">
    <location>
        <begin position="491"/>
        <end position="509"/>
    </location>
</feature>
<comment type="subcellular location">
    <subcellularLocation>
        <location evidence="1">Cell membrane</location>
        <topology evidence="1">Multi-pass membrane protein</topology>
    </subcellularLocation>
</comment>
<organism evidence="7 8">
    <name type="scientific">Nocardioides panacihumi</name>
    <dbReference type="NCBI Taxonomy" id="400774"/>
    <lineage>
        <taxon>Bacteria</taxon>
        <taxon>Bacillati</taxon>
        <taxon>Actinomycetota</taxon>
        <taxon>Actinomycetes</taxon>
        <taxon>Propionibacteriales</taxon>
        <taxon>Nocardioidaceae</taxon>
        <taxon>Nocardioides</taxon>
    </lineage>
</organism>
<dbReference type="SUPFAM" id="SSF103473">
    <property type="entry name" value="MFS general substrate transporter"/>
    <property type="match status" value="1"/>
</dbReference>
<feature type="transmembrane region" description="Helical" evidence="5">
    <location>
        <begin position="281"/>
        <end position="303"/>
    </location>
</feature>
<dbReference type="PANTHER" id="PTHR23501:SF197">
    <property type="entry name" value="COMD"/>
    <property type="match status" value="1"/>
</dbReference>
<feature type="transmembrane region" description="Helical" evidence="5">
    <location>
        <begin position="149"/>
        <end position="171"/>
    </location>
</feature>
<dbReference type="InterPro" id="IPR011701">
    <property type="entry name" value="MFS"/>
</dbReference>
<dbReference type="PANTHER" id="PTHR23501">
    <property type="entry name" value="MAJOR FACILITATOR SUPERFAMILY"/>
    <property type="match status" value="1"/>
</dbReference>
<dbReference type="CDD" id="cd17502">
    <property type="entry name" value="MFS_Azr1_MDR_like"/>
    <property type="match status" value="1"/>
</dbReference>
<feature type="transmembrane region" description="Helical" evidence="5">
    <location>
        <begin position="372"/>
        <end position="394"/>
    </location>
</feature>
<feature type="transmembrane region" description="Helical" evidence="5">
    <location>
        <begin position="91"/>
        <end position="110"/>
    </location>
</feature>
<evidence type="ECO:0000256" key="3">
    <source>
        <dbReference type="ARBA" id="ARBA00022989"/>
    </source>
</evidence>
<dbReference type="InterPro" id="IPR036259">
    <property type="entry name" value="MFS_trans_sf"/>
</dbReference>